<reference evidence="2" key="1">
    <citation type="journal article" date="2023" name="Nat. Plants">
        <title>Single-cell RNA sequencing provides a high-resolution roadmap for understanding the multicellular compartmentation of specialized metabolism.</title>
        <authorList>
            <person name="Sun S."/>
            <person name="Shen X."/>
            <person name="Li Y."/>
            <person name="Li Y."/>
            <person name="Wang S."/>
            <person name="Li R."/>
            <person name="Zhang H."/>
            <person name="Shen G."/>
            <person name="Guo B."/>
            <person name="Wei J."/>
            <person name="Xu J."/>
            <person name="St-Pierre B."/>
            <person name="Chen S."/>
            <person name="Sun C."/>
        </authorList>
    </citation>
    <scope>NUCLEOTIDE SEQUENCE [LARGE SCALE GENOMIC DNA]</scope>
</reference>
<comment type="caution">
    <text evidence="1">The sequence shown here is derived from an EMBL/GenBank/DDBJ whole genome shotgun (WGS) entry which is preliminary data.</text>
</comment>
<evidence type="ECO:0000313" key="2">
    <source>
        <dbReference type="Proteomes" id="UP001060085"/>
    </source>
</evidence>
<proteinExistence type="predicted"/>
<name>A0ACC0AKD9_CATRO</name>
<keyword evidence="2" id="KW-1185">Reference proteome</keyword>
<dbReference type="EMBL" id="CM044705">
    <property type="protein sequence ID" value="KAI5661039.1"/>
    <property type="molecule type" value="Genomic_DNA"/>
</dbReference>
<organism evidence="1 2">
    <name type="scientific">Catharanthus roseus</name>
    <name type="common">Madagascar periwinkle</name>
    <name type="synonym">Vinca rosea</name>
    <dbReference type="NCBI Taxonomy" id="4058"/>
    <lineage>
        <taxon>Eukaryota</taxon>
        <taxon>Viridiplantae</taxon>
        <taxon>Streptophyta</taxon>
        <taxon>Embryophyta</taxon>
        <taxon>Tracheophyta</taxon>
        <taxon>Spermatophyta</taxon>
        <taxon>Magnoliopsida</taxon>
        <taxon>eudicotyledons</taxon>
        <taxon>Gunneridae</taxon>
        <taxon>Pentapetalae</taxon>
        <taxon>asterids</taxon>
        <taxon>lamiids</taxon>
        <taxon>Gentianales</taxon>
        <taxon>Apocynaceae</taxon>
        <taxon>Rauvolfioideae</taxon>
        <taxon>Vinceae</taxon>
        <taxon>Catharanthinae</taxon>
        <taxon>Catharanthus</taxon>
    </lineage>
</organism>
<protein>
    <submittedName>
        <fullName evidence="1">Uncharacterized protein</fullName>
    </submittedName>
</protein>
<sequence>MLRDFKFLRRNSGKNPNLEEVENVPVNSRDSLGPSIGTEAPPRPPLNTIQEPYQKFKSGMDQEMSIRASKMDRTPTKPKAATTLPLRTPDKQGKSRYGWAQRGDSSSGTMEGKDEARADVSGDVIHPPRTISNLNTPRSTRTDVRRANSSFSECSSTQSTPTKSVSKPPTPGFFLASGSRHINNGARISNFAALSKGIPISCNSGTVVNTIEVPYFELKEDPSFWLEHNVQVLIRVRPLSNAEKSTNGYTRCLKQESAQCITWIGQPETRFTFDHVACETIDQETLFRMVGLPMVENCLSGYNSCMFAYGQTGSGKTHTMLGDIEDLEIKPSLNRGMTPRIFEFLFARIRAEEESRKDEKLRYLCKCSFLEIYNEQVTDLLDPSSTNLLLREDIKKGVYVENLSEFEVQTVADILKLLRQGASNRKVAATNMNRESSRSHSVFTCVIESSWEKDSTSNFRFARLNLVDLAGSERQKTSGAEGERLKEAANINKSLSTLGHVIMVLVDVANGRPRHVPYRDSRLTFLLQDSLGGNSKTMIIANVSPSMCCAAETLNTLKFAQRAKLIQNNAVVNEDSSGDVVALQNQIRLLKEELSLLKRQNVSRSLSFGPTMTNDARQEDDNSSSRQALETDQHGHLQEQESKGTLRLSTKQLKSLETTLAGALRREHMAETSIKQLEAEIEQLNRLVRQREEDTRCSKMMLKFREDKIQRMESLLGGLIPADAYLLEENSALSDEIQLLQAKVEKNPEVTRFALENIRLLEQLRRFQDFYEEGEREMLLAEVSELRDQLILFLDGNLKQLNNQNANIGHEATNLVKENDSLRLELKRTFSELEECRSNLDRCLECNTKLSREIEDLHASLNGIRSVLTPDHESNTEVIKEPISEAPSRRNQSIAAVHNEKNDAWYESTKKHTEEILDLQLELDILKIILKEERSCHHEADEKVQSLSKELELSEKNVLLVTEQCEAIRKELVEAKSVIEALESQQILSIEEIEDLKNRNNNYAELVNRKELKLSSLKEQTHRQELRSLSSLKHLECEDSVLQEKLSKMHGSLEKAKRLNKWYQSDQALQASNEEEMDKVRKQVEVETAEVIVCLQEELSLLQQEVQSSNLKEIEARESLAYTQAEMRMLEEKLNFMTEDNQKLSKMLANKENEIRKLTEEWELLTTEIDAVLIDGHESVKDASDQLKIISSSFPQKRSWISSQLGRMTKHIFEKDLIIEELNRCLDDALGKRNDMECMLRSLRGAALVMTEAHQQESIEKDKEIVFLTSQLTDEASTILGLKNKIKLGEDELRKASKCAAVAFVVVNRLSELNSSYLGKLSNLDVQIEESAETIREKDVIIQHQASVIYEAEKQTQSLRKDLELLEESCNFLRMKLSEEQKCANALRLELGEYEETNILKAEEKLTELKDGVSAVKSWMQESIDHPGLSVIDNGDVESGTKKRGDSSLCTYEHLKPKFQESSGDLSGGLNENISSQTLMSRYLKDGKNRDTAIVLLKKEIECALESFNGVKAEMAKLYDEKEKLWMSGKESKRSLEALVSQVLVLQSGMDCFEAEFKSKIDLLNGKLQRFEEIVQSSCTSKFQEKELLEAELGEAKVVAAQKATEASCILAKFEEVQDTIRDADIMINELLIANETLKLEVKELKKKELSAINERDNLIHKVQSLQSMNNLKDLQCGELEKQLESDFIPIKSLVQELECVVSQVQMNSMEDYMSIASDCIAIKSQLHDSIKLMKSCLEDIWSEIIMKDCAVSVLHLCHIGVLLETVTGLNAENGLLHLGMCESDAVISQLREQNSQSRRELERCRILEGKLLADIKHSYDRISRQEAETGDLSVKLTAFEEKILDLQYQEELMLQRSNCMGSELTILMKDLDLSNRNVLASLLDQERVLKEREELFRTHEDNFIMEISARDLELLILSSELKQATTIRADMEKYQTINSAVIEILKKDAILYSVDASLSDAILVEKEIECSFLKDKCESAEKEQLALLSELEKQNSTIGEMKGLNSVLLLDVQSLKEASLLNDSLKSSIAEVKEANLKLSSQIENLNSESKKLFEEKKMMEATLACSSSQIFTLEQQNQMLQEKICLLETTSSDLQNELESKDAKLEKLSCLEAENKALLCDIGKRKGEFDRVNALQRENAFLKGELVAFLNEKHEYLNTLSLKIAKYVGSVENMHAAGCRSVFLDNMFEEMCINNEIMTRFLEEFEHMEKLAKELTSETVSLQTDLFRKDDILNGLLFDMRLLQESASNIKDQKDECESMLASLDALENELRLKGDDLNEAVSKSQKLEAEVQEKINMISTLELDLAKERENVNCLSCKNIQLVASMKDAVEAKKSMEEELLEKSKVSEDLEKEVAQMGIALAEMNTAFESLRSNLDYVTDERDDLRETLHVLKKELEREKAISEENEALVAEAQEIAEIRKLQVEDKEEEVKLLERSVEELECTVNVLENKVEILKGEAERQRLQREELESELHAVKQQMHNVECCDADMKRMLDENEKKFQESLQRVQILEREIAARDAEIARCKSHISELNLHAEAQASEYKQKFKALEAMVEQVKQDIPAGHGTYSSANKLEKNSSKSRGSGSPFKCIGLGLVQQIKSEKEEEISAGRYRIEELEALAASRQKEIFLLNSRLAAAESMTHDVIRDLLGIKLDMNNCASLLDNQQLQMLTEKAQLHNAEARDKEEHEVVKLKQQLNEFIKERKGWLVEIERKQAEMVAAQVALEKLRHRDQLLTTENEMLKGESINHKKRVLELESEVKKLSGQQNIQQRIHHHAKIKEENNLLKSQNDELSMKLRRTEALLTRLKEELAHYRASNGRSPIINFDEEQRLSKKLKETETERLQLAQELVSLCTSILKAAGITRPTSEISPTVAEEALEQLKNRMNALERELQDVKLKNRMNNERLKLSELMPETSPLRSRGTIPDNHNSQTSFLSAFDR</sequence>
<dbReference type="Proteomes" id="UP001060085">
    <property type="component" value="Linkage Group LG05"/>
</dbReference>
<accession>A0ACC0AKD9</accession>
<gene>
    <name evidence="1" type="ORF">M9H77_20362</name>
</gene>
<evidence type="ECO:0000313" key="1">
    <source>
        <dbReference type="EMBL" id="KAI5661039.1"/>
    </source>
</evidence>